<evidence type="ECO:0000256" key="10">
    <source>
        <dbReference type="SAM" id="Phobius"/>
    </source>
</evidence>
<keyword evidence="9" id="KW-0807">Transducer</keyword>
<dbReference type="AlphaFoldDB" id="A0A182T8K5"/>
<keyword evidence="5" id="KW-0552">Olfaction</keyword>
<protein>
    <recommendedName>
        <fullName evidence="13">Odorant receptor</fullName>
    </recommendedName>
</protein>
<feature type="transmembrane region" description="Helical" evidence="10">
    <location>
        <begin position="129"/>
        <end position="154"/>
    </location>
</feature>
<keyword evidence="8" id="KW-0675">Receptor</keyword>
<feature type="transmembrane region" description="Helical" evidence="10">
    <location>
        <begin position="188"/>
        <end position="213"/>
    </location>
</feature>
<proteinExistence type="predicted"/>
<evidence type="ECO:0000256" key="5">
    <source>
        <dbReference type="ARBA" id="ARBA00022725"/>
    </source>
</evidence>
<evidence type="ECO:0000256" key="9">
    <source>
        <dbReference type="ARBA" id="ARBA00023224"/>
    </source>
</evidence>
<evidence type="ECO:0008006" key="13">
    <source>
        <dbReference type="Google" id="ProtNLM"/>
    </source>
</evidence>
<dbReference type="GO" id="GO:0007165">
    <property type="term" value="P:signal transduction"/>
    <property type="evidence" value="ECO:0007669"/>
    <property type="project" value="UniProtKB-KW"/>
</dbReference>
<evidence type="ECO:0000313" key="12">
    <source>
        <dbReference type="Proteomes" id="UP000075901"/>
    </source>
</evidence>
<sequence>MVSYLSMAQKQFHQMDQGLDRIIAFLRRPLKLLGLDVLDSNWKLTPLTIVTISMFILQHYSSAWFLMTHLDSFVLFTECFSTSGVGLEIAIRMGLLLYHRELLNETIEIIKNQKRSEAFIQLSNEFNKIVSVSVHMIAVIYMSTMIFELTPIVYPDPNKSNLPLAIYIPHIPHDVAPYWHLNYVYHTVLNFVCVMFLVAVDGTLVLSILAAVYQIKGLKLCLQELDTGAEQTVLHRELVRICQTHQSIKQFIRLLEQTYYLDLLIDFGLVCLILCMGLNVIAVDIMQPIGFYLISVAFQLFLLCSCGNLLLIESDSLSNCVYSIDWHVMPLPEQKMLMFMIANAQKPQVLSGIFMPLIMSSFMSPLSHSIYLDVWYGSMPFWYEKN</sequence>
<dbReference type="GO" id="GO:0005549">
    <property type="term" value="F:odorant binding"/>
    <property type="evidence" value="ECO:0007669"/>
    <property type="project" value="InterPro"/>
</dbReference>
<dbReference type="InterPro" id="IPR004117">
    <property type="entry name" value="7tm6_olfct_rcpt"/>
</dbReference>
<feature type="transmembrane region" description="Helical" evidence="10">
    <location>
        <begin position="259"/>
        <end position="283"/>
    </location>
</feature>
<keyword evidence="4 10" id="KW-0812">Transmembrane</keyword>
<dbReference type="GO" id="GO:0005886">
    <property type="term" value="C:plasma membrane"/>
    <property type="evidence" value="ECO:0007669"/>
    <property type="project" value="UniProtKB-SubCell"/>
</dbReference>
<comment type="subcellular location">
    <subcellularLocation>
        <location evidence="1">Cell membrane</location>
        <topology evidence="1">Multi-pass membrane protein</topology>
    </subcellularLocation>
</comment>
<keyword evidence="12" id="KW-1185">Reference proteome</keyword>
<organism evidence="11 12">
    <name type="scientific">Anopheles maculatus</name>
    <dbReference type="NCBI Taxonomy" id="74869"/>
    <lineage>
        <taxon>Eukaryota</taxon>
        <taxon>Metazoa</taxon>
        <taxon>Ecdysozoa</taxon>
        <taxon>Arthropoda</taxon>
        <taxon>Hexapoda</taxon>
        <taxon>Insecta</taxon>
        <taxon>Pterygota</taxon>
        <taxon>Neoptera</taxon>
        <taxon>Endopterygota</taxon>
        <taxon>Diptera</taxon>
        <taxon>Nematocera</taxon>
        <taxon>Culicoidea</taxon>
        <taxon>Culicidae</taxon>
        <taxon>Anophelinae</taxon>
        <taxon>Anopheles</taxon>
        <taxon>Anopheles maculatus group</taxon>
    </lineage>
</organism>
<evidence type="ECO:0000256" key="6">
    <source>
        <dbReference type="ARBA" id="ARBA00022989"/>
    </source>
</evidence>
<dbReference type="Pfam" id="PF02949">
    <property type="entry name" value="7tm_6"/>
    <property type="match status" value="1"/>
</dbReference>
<keyword evidence="7 10" id="KW-0472">Membrane</keyword>
<feature type="transmembrane region" description="Helical" evidence="10">
    <location>
        <begin position="349"/>
        <end position="371"/>
    </location>
</feature>
<dbReference type="Proteomes" id="UP000075901">
    <property type="component" value="Unassembled WGS sequence"/>
</dbReference>
<feature type="transmembrane region" description="Helical" evidence="10">
    <location>
        <begin position="289"/>
        <end position="312"/>
    </location>
</feature>
<keyword evidence="2" id="KW-1003">Cell membrane</keyword>
<keyword evidence="3" id="KW-0716">Sensory transduction</keyword>
<evidence type="ECO:0000256" key="4">
    <source>
        <dbReference type="ARBA" id="ARBA00022692"/>
    </source>
</evidence>
<reference evidence="11" key="2">
    <citation type="submission" date="2020-05" db="UniProtKB">
        <authorList>
            <consortium name="EnsemblMetazoa"/>
        </authorList>
    </citation>
    <scope>IDENTIFICATION</scope>
    <source>
        <strain evidence="11">maculatus3</strain>
    </source>
</reference>
<evidence type="ECO:0000256" key="3">
    <source>
        <dbReference type="ARBA" id="ARBA00022606"/>
    </source>
</evidence>
<accession>A0A182T8K5</accession>
<dbReference type="GO" id="GO:0004984">
    <property type="term" value="F:olfactory receptor activity"/>
    <property type="evidence" value="ECO:0007669"/>
    <property type="project" value="InterPro"/>
</dbReference>
<evidence type="ECO:0000313" key="11">
    <source>
        <dbReference type="EnsemblMetazoa" id="AMAM021796-PA"/>
    </source>
</evidence>
<dbReference type="VEuPathDB" id="VectorBase:AMAM021796"/>
<dbReference type="PANTHER" id="PTHR21137:SF35">
    <property type="entry name" value="ODORANT RECEPTOR 19A-RELATED"/>
    <property type="match status" value="1"/>
</dbReference>
<evidence type="ECO:0000256" key="1">
    <source>
        <dbReference type="ARBA" id="ARBA00004651"/>
    </source>
</evidence>
<name>A0A182T8K5_9DIPT</name>
<keyword evidence="6 10" id="KW-1133">Transmembrane helix</keyword>
<dbReference type="EnsemblMetazoa" id="AMAM021796-RA">
    <property type="protein sequence ID" value="AMAM021796-PA"/>
    <property type="gene ID" value="AMAM021796"/>
</dbReference>
<dbReference type="PANTHER" id="PTHR21137">
    <property type="entry name" value="ODORANT RECEPTOR"/>
    <property type="match status" value="1"/>
</dbReference>
<evidence type="ECO:0000256" key="2">
    <source>
        <dbReference type="ARBA" id="ARBA00022475"/>
    </source>
</evidence>
<evidence type="ECO:0000256" key="7">
    <source>
        <dbReference type="ARBA" id="ARBA00023136"/>
    </source>
</evidence>
<evidence type="ECO:0000256" key="8">
    <source>
        <dbReference type="ARBA" id="ARBA00023170"/>
    </source>
</evidence>
<reference evidence="12" key="1">
    <citation type="submission" date="2013-09" db="EMBL/GenBank/DDBJ databases">
        <title>The Genome Sequence of Anopheles maculatus species B.</title>
        <authorList>
            <consortium name="The Broad Institute Genomics Platform"/>
            <person name="Neafsey D.E."/>
            <person name="Besansky N."/>
            <person name="Howell P."/>
            <person name="Walton C."/>
            <person name="Young S.K."/>
            <person name="Zeng Q."/>
            <person name="Gargeya S."/>
            <person name="Fitzgerald M."/>
            <person name="Haas B."/>
            <person name="Abouelleil A."/>
            <person name="Allen A.W."/>
            <person name="Alvarado L."/>
            <person name="Arachchi H.M."/>
            <person name="Berlin A.M."/>
            <person name="Chapman S.B."/>
            <person name="Gainer-Dewar J."/>
            <person name="Goldberg J."/>
            <person name="Griggs A."/>
            <person name="Gujja S."/>
            <person name="Hansen M."/>
            <person name="Howarth C."/>
            <person name="Imamovic A."/>
            <person name="Ireland A."/>
            <person name="Larimer J."/>
            <person name="McCowan C."/>
            <person name="Murphy C."/>
            <person name="Pearson M."/>
            <person name="Poon T.W."/>
            <person name="Priest M."/>
            <person name="Roberts A."/>
            <person name="Saif S."/>
            <person name="Shea T."/>
            <person name="Sisk P."/>
            <person name="Sykes S."/>
            <person name="Wortman J."/>
            <person name="Nusbaum C."/>
            <person name="Birren B."/>
        </authorList>
    </citation>
    <scope>NUCLEOTIDE SEQUENCE [LARGE SCALE GENOMIC DNA]</scope>
    <source>
        <strain evidence="12">maculatus3</strain>
    </source>
</reference>